<dbReference type="EMBL" id="JARK01001353">
    <property type="protein sequence ID" value="EYC22227.1"/>
    <property type="molecule type" value="Genomic_DNA"/>
</dbReference>
<dbReference type="Proteomes" id="UP000024635">
    <property type="component" value="Unassembled WGS sequence"/>
</dbReference>
<proteinExistence type="predicted"/>
<reference evidence="2" key="1">
    <citation type="journal article" date="2015" name="Nat. Genet.">
        <title>The genome and transcriptome of the zoonotic hookworm Ancylostoma ceylanicum identify infection-specific gene families.</title>
        <authorList>
            <person name="Schwarz E.M."/>
            <person name="Hu Y."/>
            <person name="Antoshechkin I."/>
            <person name="Miller M.M."/>
            <person name="Sternberg P.W."/>
            <person name="Aroian R.V."/>
        </authorList>
    </citation>
    <scope>NUCLEOTIDE SEQUENCE</scope>
    <source>
        <strain evidence="2">HY135</strain>
    </source>
</reference>
<dbReference type="AlphaFoldDB" id="A0A016V5E5"/>
<comment type="caution">
    <text evidence="1">The sequence shown here is derived from an EMBL/GenBank/DDBJ whole genome shotgun (WGS) entry which is preliminary data.</text>
</comment>
<evidence type="ECO:0000313" key="2">
    <source>
        <dbReference type="Proteomes" id="UP000024635"/>
    </source>
</evidence>
<organism evidence="1 2">
    <name type="scientific">Ancylostoma ceylanicum</name>
    <dbReference type="NCBI Taxonomy" id="53326"/>
    <lineage>
        <taxon>Eukaryota</taxon>
        <taxon>Metazoa</taxon>
        <taxon>Ecdysozoa</taxon>
        <taxon>Nematoda</taxon>
        <taxon>Chromadorea</taxon>
        <taxon>Rhabditida</taxon>
        <taxon>Rhabditina</taxon>
        <taxon>Rhabditomorpha</taxon>
        <taxon>Strongyloidea</taxon>
        <taxon>Ancylostomatidae</taxon>
        <taxon>Ancylostomatinae</taxon>
        <taxon>Ancylostoma</taxon>
    </lineage>
</organism>
<protein>
    <submittedName>
        <fullName evidence="1">Uncharacterized protein</fullName>
    </submittedName>
</protein>
<keyword evidence="2" id="KW-1185">Reference proteome</keyword>
<name>A0A016V5E5_9BILA</name>
<sequence>MPVTRSGSKTAAGAAAYLSDPKVDTTASERLASSLENLDDGATVQGRDAKLLRDAAALAIAQETPRPRCRYNAEPTSTRGRRYDRAGEHWTEVLLTPSTRTPSM</sequence>
<evidence type="ECO:0000313" key="1">
    <source>
        <dbReference type="EMBL" id="EYC22227.1"/>
    </source>
</evidence>
<gene>
    <name evidence="1" type="primary">Acey_s0017.g3225</name>
    <name evidence="1" type="ORF">Y032_0017g3225</name>
</gene>
<accession>A0A016V5E5</accession>